<feature type="domain" description="Amidohydrolase-related" evidence="2">
    <location>
        <begin position="5"/>
        <end position="287"/>
    </location>
</feature>
<dbReference type="PANTHER" id="PTHR43569">
    <property type="entry name" value="AMIDOHYDROLASE"/>
    <property type="match status" value="1"/>
</dbReference>
<organism evidence="3 4">
    <name type="scientific">Verminephrobacter aporrectodeae subsp. tuberculatae</name>
    <dbReference type="NCBI Taxonomy" id="1110392"/>
    <lineage>
        <taxon>Bacteria</taxon>
        <taxon>Pseudomonadati</taxon>
        <taxon>Pseudomonadota</taxon>
        <taxon>Betaproteobacteria</taxon>
        <taxon>Burkholderiales</taxon>
        <taxon>Comamonadaceae</taxon>
        <taxon>Verminephrobacter</taxon>
    </lineage>
</organism>
<dbReference type="PANTHER" id="PTHR43569:SF1">
    <property type="entry name" value="BLL3371 PROTEIN"/>
    <property type="match status" value="1"/>
</dbReference>
<dbReference type="Pfam" id="PF04909">
    <property type="entry name" value="Amidohydro_2"/>
    <property type="match status" value="1"/>
</dbReference>
<sequence length="291" mass="32448">MRPWIDTHLHLLYPQRLDYDWTRSLPVLDRAFPLEEYACTAQPLGICQALHMEVDVRVQQMEAETELIGDLARQPGGMMAGAISSCRPEQDEIGDFLERTLSNPLIHGFRRVLHVVPDHVSTGDIFRRNVRALTRKGHPFDVCVLARQLPLADALARACPESQFVLDHCGVPAVARQVLTPWKEDIARLASNPNMACKISGLIAYGDANRWPDGDVASVARDLRPYFDHVLDCFGWDRVVWGSDFPVCNLTRGLATWKAATDMLLAGCSGAQVDALAHGNARRIYRLADQA</sequence>
<gene>
    <name evidence="3" type="ORF">D5039_13115</name>
</gene>
<name>A0ABT3KW81_9BURK</name>
<dbReference type="Proteomes" id="UP001208935">
    <property type="component" value="Unassembled WGS sequence"/>
</dbReference>
<dbReference type="RefSeq" id="WP_265282472.1">
    <property type="nucleotide sequence ID" value="NZ_QZCW01000002.1"/>
</dbReference>
<keyword evidence="4" id="KW-1185">Reference proteome</keyword>
<comment type="caution">
    <text evidence="3">The sequence shown here is derived from an EMBL/GenBank/DDBJ whole genome shotgun (WGS) entry which is preliminary data.</text>
</comment>
<evidence type="ECO:0000313" key="4">
    <source>
        <dbReference type="Proteomes" id="UP001208935"/>
    </source>
</evidence>
<protein>
    <submittedName>
        <fullName evidence="3">Amidohydrolase</fullName>
    </submittedName>
</protein>
<dbReference type="EMBL" id="QZCW01000002">
    <property type="protein sequence ID" value="MCW5322055.1"/>
    <property type="molecule type" value="Genomic_DNA"/>
</dbReference>
<dbReference type="Gene3D" id="3.20.20.140">
    <property type="entry name" value="Metal-dependent hydrolases"/>
    <property type="match status" value="1"/>
</dbReference>
<proteinExistence type="inferred from homology"/>
<reference evidence="4" key="1">
    <citation type="submission" date="2023-07" db="EMBL/GenBank/DDBJ databases">
        <title>Verminephrobacter genomes.</title>
        <authorList>
            <person name="Lund M.B."/>
        </authorList>
    </citation>
    <scope>NUCLEOTIDE SEQUENCE [LARGE SCALE GENOMIC DNA]</scope>
    <source>
        <strain evidence="4">AtM5-05</strain>
    </source>
</reference>
<accession>A0ABT3KW81</accession>
<comment type="similarity">
    <text evidence="1">Belongs to the metallo-dependent hydrolases superfamily.</text>
</comment>
<dbReference type="InterPro" id="IPR032466">
    <property type="entry name" value="Metal_Hydrolase"/>
</dbReference>
<dbReference type="InterPro" id="IPR006680">
    <property type="entry name" value="Amidohydro-rel"/>
</dbReference>
<evidence type="ECO:0000313" key="3">
    <source>
        <dbReference type="EMBL" id="MCW5322055.1"/>
    </source>
</evidence>
<dbReference type="SUPFAM" id="SSF51556">
    <property type="entry name" value="Metallo-dependent hydrolases"/>
    <property type="match status" value="1"/>
</dbReference>
<evidence type="ECO:0000256" key="1">
    <source>
        <dbReference type="ARBA" id="ARBA00038310"/>
    </source>
</evidence>
<dbReference type="InterPro" id="IPR052350">
    <property type="entry name" value="Metallo-dep_Lactonases"/>
</dbReference>
<evidence type="ECO:0000259" key="2">
    <source>
        <dbReference type="Pfam" id="PF04909"/>
    </source>
</evidence>